<sequence length="138" mass="15801">MDQCFNSPNNVITCWPTSAASVAQHEWATIVWNSKLPQFTQTNLVNIYLFHADSGEQVLEMRDVSNPFYEAGSKHFQVNDTWFGSRGANWNGQNVSFPMYFIVTRNDRPLDNSAIPQSTFTAVREYYLGNIGKHKEMN</sequence>
<gene>
    <name evidence="1" type="ORF">ONZ51_g12882</name>
</gene>
<protein>
    <submittedName>
        <fullName evidence="1">Uncharacterized protein</fullName>
    </submittedName>
</protein>
<dbReference type="Proteomes" id="UP001215151">
    <property type="component" value="Unassembled WGS sequence"/>
</dbReference>
<accession>A0AAD7TF89</accession>
<reference evidence="1" key="1">
    <citation type="submission" date="2022-11" db="EMBL/GenBank/DDBJ databases">
        <title>Genome Sequence of Cubamyces cubensis.</title>
        <authorList>
            <person name="Buettner E."/>
        </authorList>
    </citation>
    <scope>NUCLEOTIDE SEQUENCE</scope>
    <source>
        <strain evidence="1">MPL-01</strain>
    </source>
</reference>
<evidence type="ECO:0000313" key="1">
    <source>
        <dbReference type="EMBL" id="KAJ8454696.1"/>
    </source>
</evidence>
<name>A0AAD7TF89_9APHY</name>
<comment type="caution">
    <text evidence="1">The sequence shown here is derived from an EMBL/GenBank/DDBJ whole genome shotgun (WGS) entry which is preliminary data.</text>
</comment>
<proteinExistence type="predicted"/>
<dbReference type="EMBL" id="JAPEVG010000910">
    <property type="protein sequence ID" value="KAJ8454696.1"/>
    <property type="molecule type" value="Genomic_DNA"/>
</dbReference>
<organism evidence="1 2">
    <name type="scientific">Trametes cubensis</name>
    <dbReference type="NCBI Taxonomy" id="1111947"/>
    <lineage>
        <taxon>Eukaryota</taxon>
        <taxon>Fungi</taxon>
        <taxon>Dikarya</taxon>
        <taxon>Basidiomycota</taxon>
        <taxon>Agaricomycotina</taxon>
        <taxon>Agaricomycetes</taxon>
        <taxon>Polyporales</taxon>
        <taxon>Polyporaceae</taxon>
        <taxon>Trametes</taxon>
    </lineage>
</organism>
<evidence type="ECO:0000313" key="2">
    <source>
        <dbReference type="Proteomes" id="UP001215151"/>
    </source>
</evidence>
<dbReference type="AlphaFoldDB" id="A0AAD7TF89"/>
<keyword evidence="2" id="KW-1185">Reference proteome</keyword>